<dbReference type="EnsemblPlants" id="KRH37869">
    <property type="protein sequence ID" value="KRH37869"/>
    <property type="gene ID" value="GLYMA_09G095000"/>
</dbReference>
<keyword evidence="4" id="KW-1185">Reference proteome</keyword>
<organism evidence="2">
    <name type="scientific">Glycine max</name>
    <name type="common">Soybean</name>
    <name type="synonym">Glycine hispida</name>
    <dbReference type="NCBI Taxonomy" id="3847"/>
    <lineage>
        <taxon>Eukaryota</taxon>
        <taxon>Viridiplantae</taxon>
        <taxon>Streptophyta</taxon>
        <taxon>Embryophyta</taxon>
        <taxon>Tracheophyta</taxon>
        <taxon>Spermatophyta</taxon>
        <taxon>Magnoliopsida</taxon>
        <taxon>eudicotyledons</taxon>
        <taxon>Gunneridae</taxon>
        <taxon>Pentapetalae</taxon>
        <taxon>rosids</taxon>
        <taxon>fabids</taxon>
        <taxon>Fabales</taxon>
        <taxon>Fabaceae</taxon>
        <taxon>Papilionoideae</taxon>
        <taxon>50 kb inversion clade</taxon>
        <taxon>NPAAA clade</taxon>
        <taxon>indigoferoid/millettioid clade</taxon>
        <taxon>Phaseoleae</taxon>
        <taxon>Glycine</taxon>
        <taxon>Glycine subgen. Soja</taxon>
    </lineage>
</organism>
<evidence type="ECO:0000256" key="1">
    <source>
        <dbReference type="SAM" id="MobiDB-lite"/>
    </source>
</evidence>
<evidence type="ECO:0000313" key="3">
    <source>
        <dbReference type="EnsemblPlants" id="KRH37869"/>
    </source>
</evidence>
<dbReference type="AlphaFoldDB" id="A0A0R0I669"/>
<protein>
    <submittedName>
        <fullName evidence="2 3">Uncharacterized protein</fullName>
    </submittedName>
</protein>
<feature type="region of interest" description="Disordered" evidence="1">
    <location>
        <begin position="1"/>
        <end position="23"/>
    </location>
</feature>
<feature type="compositionally biased region" description="Polar residues" evidence="1">
    <location>
        <begin position="7"/>
        <end position="23"/>
    </location>
</feature>
<evidence type="ECO:0000313" key="4">
    <source>
        <dbReference type="Proteomes" id="UP000008827"/>
    </source>
</evidence>
<gene>
    <name evidence="2" type="ORF">GLYMA_09G095000</name>
</gene>
<reference evidence="3" key="2">
    <citation type="submission" date="2018-02" db="UniProtKB">
        <authorList>
            <consortium name="EnsemblPlants"/>
        </authorList>
    </citation>
    <scope>IDENTIFICATION</scope>
    <source>
        <strain evidence="3">Williams 82</strain>
    </source>
</reference>
<name>A0A0R0I669_SOYBN</name>
<reference evidence="2 3" key="1">
    <citation type="journal article" date="2010" name="Nature">
        <title>Genome sequence of the palaeopolyploid soybean.</title>
        <authorList>
            <person name="Schmutz J."/>
            <person name="Cannon S.B."/>
            <person name="Schlueter J."/>
            <person name="Ma J."/>
            <person name="Mitros T."/>
            <person name="Nelson W."/>
            <person name="Hyten D.L."/>
            <person name="Song Q."/>
            <person name="Thelen J.J."/>
            <person name="Cheng J."/>
            <person name="Xu D."/>
            <person name="Hellsten U."/>
            <person name="May G.D."/>
            <person name="Yu Y."/>
            <person name="Sakurai T."/>
            <person name="Umezawa T."/>
            <person name="Bhattacharyya M.K."/>
            <person name="Sandhu D."/>
            <person name="Valliyodan B."/>
            <person name="Lindquist E."/>
            <person name="Peto M."/>
            <person name="Grant D."/>
            <person name="Shu S."/>
            <person name="Goodstein D."/>
            <person name="Barry K."/>
            <person name="Futrell-Griggs M."/>
            <person name="Abernathy B."/>
            <person name="Du J."/>
            <person name="Tian Z."/>
            <person name="Zhu L."/>
            <person name="Gill N."/>
            <person name="Joshi T."/>
            <person name="Libault M."/>
            <person name="Sethuraman A."/>
            <person name="Zhang X.-C."/>
            <person name="Shinozaki K."/>
            <person name="Nguyen H.T."/>
            <person name="Wing R.A."/>
            <person name="Cregan P."/>
            <person name="Specht J."/>
            <person name="Grimwood J."/>
            <person name="Rokhsar D."/>
            <person name="Stacey G."/>
            <person name="Shoemaker R.C."/>
            <person name="Jackson S.A."/>
        </authorList>
    </citation>
    <scope>NUCLEOTIDE SEQUENCE</scope>
    <source>
        <strain evidence="3">cv. Williams 82</strain>
        <tissue evidence="2">Callus</tissue>
    </source>
</reference>
<reference evidence="2" key="3">
    <citation type="submission" date="2018-07" db="EMBL/GenBank/DDBJ databases">
        <title>WGS assembly of Glycine max.</title>
        <authorList>
            <person name="Schmutz J."/>
            <person name="Cannon S."/>
            <person name="Schlueter J."/>
            <person name="Ma J."/>
            <person name="Mitros T."/>
            <person name="Nelson W."/>
            <person name="Hyten D."/>
            <person name="Song Q."/>
            <person name="Thelen J."/>
            <person name="Cheng J."/>
            <person name="Xu D."/>
            <person name="Hellsten U."/>
            <person name="May G."/>
            <person name="Yu Y."/>
            <person name="Sakurai T."/>
            <person name="Umezawa T."/>
            <person name="Bhattacharyya M."/>
            <person name="Sandhu D."/>
            <person name="Valliyodan B."/>
            <person name="Lindquist E."/>
            <person name="Peto M."/>
            <person name="Grant D."/>
            <person name="Shu S."/>
            <person name="Goodstein D."/>
            <person name="Barry K."/>
            <person name="Futrell-Griggs M."/>
            <person name="Abernathy B."/>
            <person name="Du J."/>
            <person name="Tian Z."/>
            <person name="Zhu L."/>
            <person name="Gill N."/>
            <person name="Joshi T."/>
            <person name="Libault M."/>
            <person name="Sethuraman A."/>
            <person name="Zhang X."/>
            <person name="Shinozaki K."/>
            <person name="Nguyen H."/>
            <person name="Wing R."/>
            <person name="Cregan P."/>
            <person name="Specht J."/>
            <person name="Grimwood J."/>
            <person name="Rokhsar D."/>
            <person name="Stacey G."/>
            <person name="Shoemaker R."/>
            <person name="Jackson S."/>
        </authorList>
    </citation>
    <scope>NUCLEOTIDE SEQUENCE</scope>
    <source>
        <tissue evidence="2">Callus</tissue>
    </source>
</reference>
<proteinExistence type="predicted"/>
<dbReference type="EMBL" id="CM000842">
    <property type="protein sequence ID" value="KRH37869.1"/>
    <property type="molecule type" value="Genomic_DNA"/>
</dbReference>
<dbReference type="Gramene" id="KRH37869">
    <property type="protein sequence ID" value="KRH37869"/>
    <property type="gene ID" value="GLYMA_09G095000"/>
</dbReference>
<dbReference type="OMA" id="VPANKAC"/>
<accession>A0A0R0I669</accession>
<evidence type="ECO:0000313" key="2">
    <source>
        <dbReference type="EMBL" id="KRH37869.1"/>
    </source>
</evidence>
<sequence>MVEATKPINNIDASNPTPSTTTFGKPLPDILKIEVFAGQNFRNERVHTLLDMHEVVFALSTPKPNATIEASQLQQWVPANKACHHTLLGALSIDLFDDVVRQRFIIANYYLWTMNEEKDTKVQINEYHKLLEDLKT</sequence>
<dbReference type="Proteomes" id="UP000008827">
    <property type="component" value="Chromosome 9"/>
</dbReference>
<dbReference type="InParanoid" id="A0A0R0I669"/>